<evidence type="ECO:0000259" key="1">
    <source>
        <dbReference type="PROSITE" id="PS51819"/>
    </source>
</evidence>
<dbReference type="PROSITE" id="PS51819">
    <property type="entry name" value="VOC"/>
    <property type="match status" value="1"/>
</dbReference>
<evidence type="ECO:0000313" key="3">
    <source>
        <dbReference type="Proteomes" id="UP000178425"/>
    </source>
</evidence>
<evidence type="ECO:0000313" key="2">
    <source>
        <dbReference type="EMBL" id="OGF79484.1"/>
    </source>
</evidence>
<feature type="domain" description="VOC" evidence="1">
    <location>
        <begin position="4"/>
        <end position="122"/>
    </location>
</feature>
<organism evidence="2 3">
    <name type="scientific">Candidatus Giovannonibacteria bacterium RIFCSPHIGHO2_02_43_13</name>
    <dbReference type="NCBI Taxonomy" id="1798330"/>
    <lineage>
        <taxon>Bacteria</taxon>
        <taxon>Candidatus Giovannoniibacteriota</taxon>
    </lineage>
</organism>
<sequence>MGVGLISLTIYATDLEKTKQFYEAIGFELHKIQGGWSINYYYFAKLENDLNLNIGLSEPDKIIKENRFAGALVFSVDDVVEVIKKLKSINAPILAPHPLLHGACDRATVQDPDGRQIRLRKK</sequence>
<comment type="caution">
    <text evidence="2">The sequence shown here is derived from an EMBL/GenBank/DDBJ whole genome shotgun (WGS) entry which is preliminary data.</text>
</comment>
<gene>
    <name evidence="2" type="ORF">A2W54_02395</name>
</gene>
<name>A0A1F5WV33_9BACT</name>
<dbReference type="AlphaFoldDB" id="A0A1F5WV33"/>
<protein>
    <recommendedName>
        <fullName evidence="1">VOC domain-containing protein</fullName>
    </recommendedName>
</protein>
<dbReference type="InterPro" id="IPR037523">
    <property type="entry name" value="VOC_core"/>
</dbReference>
<dbReference type="InterPro" id="IPR029068">
    <property type="entry name" value="Glyas_Bleomycin-R_OHBP_Dase"/>
</dbReference>
<proteinExistence type="predicted"/>
<dbReference type="Proteomes" id="UP000178425">
    <property type="component" value="Unassembled WGS sequence"/>
</dbReference>
<reference evidence="2 3" key="1">
    <citation type="journal article" date="2016" name="Nat. Commun.">
        <title>Thousands of microbial genomes shed light on interconnected biogeochemical processes in an aquifer system.</title>
        <authorList>
            <person name="Anantharaman K."/>
            <person name="Brown C.T."/>
            <person name="Hug L.A."/>
            <person name="Sharon I."/>
            <person name="Castelle C.J."/>
            <person name="Probst A.J."/>
            <person name="Thomas B.C."/>
            <person name="Singh A."/>
            <person name="Wilkins M.J."/>
            <person name="Karaoz U."/>
            <person name="Brodie E.L."/>
            <person name="Williams K.H."/>
            <person name="Hubbard S.S."/>
            <person name="Banfield J.F."/>
        </authorList>
    </citation>
    <scope>NUCLEOTIDE SEQUENCE [LARGE SCALE GENOMIC DNA]</scope>
</reference>
<accession>A0A1F5WV33</accession>
<dbReference type="Pfam" id="PF00903">
    <property type="entry name" value="Glyoxalase"/>
    <property type="match status" value="1"/>
</dbReference>
<dbReference type="Gene3D" id="3.10.180.10">
    <property type="entry name" value="2,3-Dihydroxybiphenyl 1,2-Dioxygenase, domain 1"/>
    <property type="match status" value="1"/>
</dbReference>
<dbReference type="InterPro" id="IPR004360">
    <property type="entry name" value="Glyas_Fos-R_dOase_dom"/>
</dbReference>
<dbReference type="SUPFAM" id="SSF54593">
    <property type="entry name" value="Glyoxalase/Bleomycin resistance protein/Dihydroxybiphenyl dioxygenase"/>
    <property type="match status" value="1"/>
</dbReference>
<dbReference type="EMBL" id="MFHI01000001">
    <property type="protein sequence ID" value="OGF79484.1"/>
    <property type="molecule type" value="Genomic_DNA"/>
</dbReference>